<dbReference type="GO" id="GO:0005524">
    <property type="term" value="F:ATP binding"/>
    <property type="evidence" value="ECO:0007669"/>
    <property type="project" value="UniProtKB-KW"/>
</dbReference>
<dbReference type="GO" id="GO:0015847">
    <property type="term" value="P:putrescine transport"/>
    <property type="evidence" value="ECO:0007669"/>
    <property type="project" value="UniProtKB-ARBA"/>
</dbReference>
<sequence length="401" mass="45298">MDRSPPQTPERTRTSQSPVRGAPARPQVPLEPWEDPNAAPYVRIDGVTKRFGDFTAVDDVDLSIYRSELFCLLGASGCGKTTLLRMLAGFERPSNGRILIDGQDVTDQAPYERPVNMMFQSYALFPHMTVEQNVAYGLKQDRVQKDEIKRRVHQLLELVQLDPWAKRKPHQLSGGQRQRVALARALVKRPKLLLLDEPLAALDKKLREQTQFELMNIQDEVGVTFVVVTHDQEEAMTLSTRMAVMDKGRVQQVGTPTEIYEFPRTRFTADFIGSINMFEGTVQGVYDGRVRVTADSVPCALEVDSPLQVQDGQRVWFSVRPEKLRARRDDGGDLPAVNALRGMVRDVAYMGDTSIFRIDCGIGELVEVLQPNVFRSREREVDWDDPVIVEWSTDAGLVLTE</sequence>
<comment type="similarity">
    <text evidence="8">Belongs to the ABC transporter superfamily. Spermidine/putrescine importer (TC 3.A.1.11.1) family.</text>
</comment>
<dbReference type="Gene3D" id="2.40.50.100">
    <property type="match status" value="1"/>
</dbReference>
<keyword evidence="7 8" id="KW-0472">Membrane</keyword>
<dbReference type="Proteomes" id="UP000778970">
    <property type="component" value="Unassembled WGS sequence"/>
</dbReference>
<evidence type="ECO:0000313" key="11">
    <source>
        <dbReference type="EMBL" id="MBK1696387.1"/>
    </source>
</evidence>
<keyword evidence="6 8" id="KW-1278">Translocase</keyword>
<dbReference type="InterPro" id="IPR005893">
    <property type="entry name" value="PotA-like"/>
</dbReference>
<dbReference type="PROSITE" id="PS50893">
    <property type="entry name" value="ABC_TRANSPORTER_2"/>
    <property type="match status" value="1"/>
</dbReference>
<dbReference type="EMBL" id="NRRE01000015">
    <property type="protein sequence ID" value="MBK1696387.1"/>
    <property type="molecule type" value="Genomic_DNA"/>
</dbReference>
<dbReference type="EC" id="7.6.2.11" evidence="8"/>
<accession>A0A934UYU4</accession>
<dbReference type="InterPro" id="IPR017871">
    <property type="entry name" value="ABC_transporter-like_CS"/>
</dbReference>
<keyword evidence="3" id="KW-0997">Cell inner membrane</keyword>
<dbReference type="PROSITE" id="PS00211">
    <property type="entry name" value="ABC_TRANSPORTER_1"/>
    <property type="match status" value="1"/>
</dbReference>
<dbReference type="Pfam" id="PF08402">
    <property type="entry name" value="TOBE_2"/>
    <property type="match status" value="1"/>
</dbReference>
<evidence type="ECO:0000256" key="3">
    <source>
        <dbReference type="ARBA" id="ARBA00022519"/>
    </source>
</evidence>
<dbReference type="InterPro" id="IPR050093">
    <property type="entry name" value="ABC_SmlMolc_Importer"/>
</dbReference>
<reference evidence="11" key="2">
    <citation type="journal article" date="2020" name="Microorganisms">
        <title>Osmotic Adaptation and Compatible Solute Biosynthesis of Phototrophic Bacteria as Revealed from Genome Analyses.</title>
        <authorList>
            <person name="Imhoff J.F."/>
            <person name="Rahn T."/>
            <person name="Kunzel S."/>
            <person name="Keller A."/>
            <person name="Neulinger S.C."/>
        </authorList>
    </citation>
    <scope>NUCLEOTIDE SEQUENCE</scope>
    <source>
        <strain evidence="11">DSM 9154</strain>
    </source>
</reference>
<dbReference type="PANTHER" id="PTHR42781:SF5">
    <property type="entry name" value="PUTRESCINE TRANSPORT ATP-BINDING PROTEIN POTG"/>
    <property type="match status" value="1"/>
</dbReference>
<dbReference type="SUPFAM" id="SSF52540">
    <property type="entry name" value="P-loop containing nucleoside triphosphate hydrolases"/>
    <property type="match status" value="1"/>
</dbReference>
<evidence type="ECO:0000313" key="12">
    <source>
        <dbReference type="Proteomes" id="UP000778970"/>
    </source>
</evidence>
<protein>
    <recommendedName>
        <fullName evidence="8">Spermidine/putrescine import ATP-binding protein PotA</fullName>
        <ecNumber evidence="8">7.6.2.11</ecNumber>
    </recommendedName>
</protein>
<evidence type="ECO:0000256" key="8">
    <source>
        <dbReference type="RuleBase" id="RU364083"/>
    </source>
</evidence>
<comment type="function">
    <text evidence="8">Part of the ABC transporter complex PotABCD involved in spermidine/putrescine import. Responsible for energy coupling to the transport system.</text>
</comment>
<dbReference type="Pfam" id="PF00005">
    <property type="entry name" value="ABC_tran"/>
    <property type="match status" value="1"/>
</dbReference>
<dbReference type="SUPFAM" id="SSF50331">
    <property type="entry name" value="MOP-like"/>
    <property type="match status" value="1"/>
</dbReference>
<evidence type="ECO:0000259" key="10">
    <source>
        <dbReference type="PROSITE" id="PS50893"/>
    </source>
</evidence>
<dbReference type="Gene3D" id="3.40.50.300">
    <property type="entry name" value="P-loop containing nucleotide triphosphate hydrolases"/>
    <property type="match status" value="1"/>
</dbReference>
<evidence type="ECO:0000256" key="6">
    <source>
        <dbReference type="ARBA" id="ARBA00022967"/>
    </source>
</evidence>
<evidence type="ECO:0000256" key="7">
    <source>
        <dbReference type="ARBA" id="ARBA00023136"/>
    </source>
</evidence>
<dbReference type="AlphaFoldDB" id="A0A934UYU4"/>
<evidence type="ECO:0000256" key="9">
    <source>
        <dbReference type="SAM" id="MobiDB-lite"/>
    </source>
</evidence>
<dbReference type="FunFam" id="3.40.50.300:FF:000133">
    <property type="entry name" value="Spermidine/putrescine import ATP-binding protein PotA"/>
    <property type="match status" value="1"/>
</dbReference>
<evidence type="ECO:0000256" key="4">
    <source>
        <dbReference type="ARBA" id="ARBA00022741"/>
    </source>
</evidence>
<dbReference type="InterPro" id="IPR008995">
    <property type="entry name" value="Mo/tungstate-bd_C_term_dom"/>
</dbReference>
<comment type="subunit">
    <text evidence="8">The complex is composed of two ATP-binding proteins (PotA), two transmembrane proteins (PotB and PotC) and a solute-binding protein (PotD).</text>
</comment>
<evidence type="ECO:0000256" key="2">
    <source>
        <dbReference type="ARBA" id="ARBA00022475"/>
    </source>
</evidence>
<feature type="domain" description="ABC transporter" evidence="10">
    <location>
        <begin position="42"/>
        <end position="272"/>
    </location>
</feature>
<organism evidence="11 12">
    <name type="scientific">Rhodovibrio salinarum</name>
    <dbReference type="NCBI Taxonomy" id="1087"/>
    <lineage>
        <taxon>Bacteria</taxon>
        <taxon>Pseudomonadati</taxon>
        <taxon>Pseudomonadota</taxon>
        <taxon>Alphaproteobacteria</taxon>
        <taxon>Rhodospirillales</taxon>
        <taxon>Rhodovibrionaceae</taxon>
        <taxon>Rhodovibrio</taxon>
    </lineage>
</organism>
<proteinExistence type="inferred from homology"/>
<keyword evidence="4 8" id="KW-0547">Nucleotide-binding</keyword>
<dbReference type="SMART" id="SM00382">
    <property type="entry name" value="AAA"/>
    <property type="match status" value="1"/>
</dbReference>
<dbReference type="InterPro" id="IPR027417">
    <property type="entry name" value="P-loop_NTPase"/>
</dbReference>
<keyword evidence="2 8" id="KW-1003">Cell membrane</keyword>
<dbReference type="GO" id="GO:0016887">
    <property type="term" value="F:ATP hydrolysis activity"/>
    <property type="evidence" value="ECO:0007669"/>
    <property type="project" value="InterPro"/>
</dbReference>
<dbReference type="GO" id="GO:0015417">
    <property type="term" value="F:ABC-type polyamine transporter activity"/>
    <property type="evidence" value="ECO:0007669"/>
    <property type="project" value="UniProtKB-EC"/>
</dbReference>
<dbReference type="InterPro" id="IPR013611">
    <property type="entry name" value="Transp-assoc_OB_typ2"/>
</dbReference>
<feature type="region of interest" description="Disordered" evidence="9">
    <location>
        <begin position="1"/>
        <end position="35"/>
    </location>
</feature>
<dbReference type="InterPro" id="IPR003593">
    <property type="entry name" value="AAA+_ATPase"/>
</dbReference>
<dbReference type="GO" id="GO:0043190">
    <property type="term" value="C:ATP-binding cassette (ABC) transporter complex"/>
    <property type="evidence" value="ECO:0007669"/>
    <property type="project" value="InterPro"/>
</dbReference>
<keyword evidence="1 8" id="KW-0813">Transport</keyword>
<dbReference type="InterPro" id="IPR003439">
    <property type="entry name" value="ABC_transporter-like_ATP-bd"/>
</dbReference>
<gene>
    <name evidence="8" type="primary">potA</name>
    <name evidence="11" type="ORF">CKO21_03915</name>
</gene>
<comment type="caution">
    <text evidence="11">The sequence shown here is derived from an EMBL/GenBank/DDBJ whole genome shotgun (WGS) entry which is preliminary data.</text>
</comment>
<keyword evidence="5 8" id="KW-0067">ATP-binding</keyword>
<name>A0A934UYU4_9PROT</name>
<evidence type="ECO:0000256" key="5">
    <source>
        <dbReference type="ARBA" id="ARBA00022840"/>
    </source>
</evidence>
<comment type="catalytic activity">
    <reaction evidence="8">
        <text>ATP + H2O + polyamine-[polyamine-binding protein]Side 1 = ADP + phosphate + polyamineSide 2 + [polyamine-binding protein]Side 1.</text>
        <dbReference type="EC" id="7.6.2.11"/>
    </reaction>
</comment>
<dbReference type="RefSeq" id="WP_081728449.1">
    <property type="nucleotide sequence ID" value="NZ_NRRE01000015.1"/>
</dbReference>
<dbReference type="PANTHER" id="PTHR42781">
    <property type="entry name" value="SPERMIDINE/PUTRESCINE IMPORT ATP-BINDING PROTEIN POTA"/>
    <property type="match status" value="1"/>
</dbReference>
<evidence type="ECO:0000256" key="1">
    <source>
        <dbReference type="ARBA" id="ARBA00022448"/>
    </source>
</evidence>
<reference evidence="11" key="1">
    <citation type="submission" date="2017-08" db="EMBL/GenBank/DDBJ databases">
        <authorList>
            <person name="Imhoff J.F."/>
            <person name="Rahn T."/>
            <person name="Kuenzel S."/>
            <person name="Neulinger S.C."/>
        </authorList>
    </citation>
    <scope>NUCLEOTIDE SEQUENCE</scope>
    <source>
        <strain evidence="11">DSM 9154</strain>
    </source>
</reference>
<keyword evidence="12" id="KW-1185">Reference proteome</keyword>
<dbReference type="NCBIfam" id="TIGR01187">
    <property type="entry name" value="potA"/>
    <property type="match status" value="1"/>
</dbReference>